<proteinExistence type="inferred from homology"/>
<accession>A0A2G5NTT6</accession>
<evidence type="ECO:0000313" key="9">
    <source>
        <dbReference type="EMBL" id="RAI82948.1"/>
    </source>
</evidence>
<evidence type="ECO:0000313" key="10">
    <source>
        <dbReference type="Proteomes" id="UP000229523"/>
    </source>
</evidence>
<dbReference type="EMBL" id="MJBI02000001">
    <property type="protein sequence ID" value="RAI82948.1"/>
    <property type="molecule type" value="Genomic_DNA"/>
</dbReference>
<sequence>MLYLRSRGIVEALYQAGAFVIIADIDEENGQKASEDVQGQFIKLDVTDQLTCKAIIKEIIDEQGKFDILCSNTGIFPQVMIEDMTEEDWDKTLNINLKGMFNITQQALIAMKEKGYGRVILTSSVTGPITGYRGWAHYGASKAGQLGFMRSAALEYAKYGITINAIQPGNILTAGLKAQGEDYLKGTKAIVPTHELGEPIDIGYAAVFFASKETKYITGQSIVVDGGQILPEEPNGIL</sequence>
<evidence type="ECO:0000256" key="4">
    <source>
        <dbReference type="ARBA" id="ARBA00016110"/>
    </source>
</evidence>
<dbReference type="AlphaFoldDB" id="A0A2G5NTT6"/>
<dbReference type="InterPro" id="IPR036291">
    <property type="entry name" value="NAD(P)-bd_dom_sf"/>
</dbReference>
<protein>
    <recommendedName>
        <fullName evidence="4">Diacetyl reductase [(S)-acetoin forming]</fullName>
        <ecNumber evidence="3">1.1.1.304</ecNumber>
    </recommendedName>
    <alternativeName>
        <fullName evidence="6">Acetoin(diacetyl) reductase</fullName>
    </alternativeName>
    <alternativeName>
        <fullName evidence="7">Meso-2,3-butanediol dehydrogenase</fullName>
    </alternativeName>
</protein>
<comment type="similarity">
    <text evidence="2">Belongs to the short-chain dehydrogenases/reductases (SDR) family.</text>
</comment>
<dbReference type="RefSeq" id="WP_099577446.1">
    <property type="nucleotide sequence ID" value="NZ_MJBI02000001.1"/>
</dbReference>
<name>A0A2G5NTT6_9STAP</name>
<comment type="function">
    <text evidence="1">Catalyzes the irreversible reduction of 2,3-butanediol to (S)-acetoin in the presence of NADH.</text>
</comment>
<dbReference type="CDD" id="cd05233">
    <property type="entry name" value="SDR_c"/>
    <property type="match status" value="1"/>
</dbReference>
<evidence type="ECO:0000256" key="7">
    <source>
        <dbReference type="ARBA" id="ARBA00031758"/>
    </source>
</evidence>
<dbReference type="PRINTS" id="PR00081">
    <property type="entry name" value="GDHRDH"/>
</dbReference>
<dbReference type="Gene3D" id="3.40.50.720">
    <property type="entry name" value="NAD(P)-binding Rossmann-like Domain"/>
    <property type="match status" value="1"/>
</dbReference>
<comment type="caution">
    <text evidence="9">The sequence shown here is derived from an EMBL/GenBank/DDBJ whole genome shotgun (WGS) entry which is preliminary data.</text>
</comment>
<dbReference type="PRINTS" id="PR00080">
    <property type="entry name" value="SDRFAMILY"/>
</dbReference>
<reference evidence="9 10" key="1">
    <citation type="journal article" date="2018" name="Front. Microbiol.">
        <title>Description and Comparative Genomics of Macrococcus caseolyticus subsp. hominis subsp. nov., Macrococcus goetzii sp. nov., Macrococcus epidermidis sp. nov., and Macrococcus bohemicus sp. nov., Novel Macrococci From Human Clinical Material With Virulence Potential and Suspected Uptake of Foreign DNA by Natural Transformation.</title>
        <authorList>
            <person name="Maslanova I."/>
            <person name="Wertheimer Z."/>
            <person name="Sedlacek I."/>
            <person name="Svec P."/>
            <person name="Indrakova A."/>
            <person name="Kovarovic V."/>
            <person name="Schumann P."/>
            <person name="Sproer C."/>
            <person name="Kralova S."/>
            <person name="Sedo O."/>
            <person name="Kristofova L."/>
            <person name="Vrbovska V."/>
            <person name="Fuzik T."/>
            <person name="Petras P."/>
            <person name="Zdrahal Z."/>
            <person name="Ruzickova V."/>
            <person name="Doskar J."/>
            <person name="Pantucek R."/>
        </authorList>
    </citation>
    <scope>NUCLEOTIDE SEQUENCE [LARGE SCALE GENOMIC DNA]</scope>
    <source>
        <strain evidence="9 10">CCM 4927</strain>
    </source>
</reference>
<keyword evidence="5" id="KW-0560">Oxidoreductase</keyword>
<dbReference type="GO" id="GO:0052588">
    <property type="term" value="F:diacetyl reductase ((S)-acetoin forming) (NAD+) activity"/>
    <property type="evidence" value="ECO:0007669"/>
    <property type="project" value="UniProtKB-EC"/>
</dbReference>
<dbReference type="PANTHER" id="PTHR42760:SF133">
    <property type="entry name" value="3-OXOACYL-[ACYL-CARRIER-PROTEIN] REDUCTASE"/>
    <property type="match status" value="1"/>
</dbReference>
<dbReference type="GO" id="GO:0008206">
    <property type="term" value="P:bile acid metabolic process"/>
    <property type="evidence" value="ECO:0007669"/>
    <property type="project" value="UniProtKB-ARBA"/>
</dbReference>
<dbReference type="Pfam" id="PF13561">
    <property type="entry name" value="adh_short_C2"/>
    <property type="match status" value="1"/>
</dbReference>
<keyword evidence="10" id="KW-1185">Reference proteome</keyword>
<dbReference type="EC" id="1.1.1.304" evidence="3"/>
<evidence type="ECO:0000256" key="3">
    <source>
        <dbReference type="ARBA" id="ARBA00012848"/>
    </source>
</evidence>
<evidence type="ECO:0000256" key="2">
    <source>
        <dbReference type="ARBA" id="ARBA00006484"/>
    </source>
</evidence>
<comment type="catalytic activity">
    <reaction evidence="8">
        <text>(S)-acetoin + NAD(+) = diacetyl + NADH + H(+)</text>
        <dbReference type="Rhea" id="RHEA:27286"/>
        <dbReference type="ChEBI" id="CHEBI:15378"/>
        <dbReference type="ChEBI" id="CHEBI:15687"/>
        <dbReference type="ChEBI" id="CHEBI:16583"/>
        <dbReference type="ChEBI" id="CHEBI:57540"/>
        <dbReference type="ChEBI" id="CHEBI:57945"/>
        <dbReference type="EC" id="1.1.1.304"/>
    </reaction>
</comment>
<gene>
    <name evidence="9" type="ORF">BFS35_004470</name>
</gene>
<organism evidence="9 10">
    <name type="scientific">Macrococcoides goetzii</name>
    <dbReference type="NCBI Taxonomy" id="1891097"/>
    <lineage>
        <taxon>Bacteria</taxon>
        <taxon>Bacillati</taxon>
        <taxon>Bacillota</taxon>
        <taxon>Bacilli</taxon>
        <taxon>Bacillales</taxon>
        <taxon>Staphylococcaceae</taxon>
        <taxon>Macrococcoides</taxon>
    </lineage>
</organism>
<dbReference type="Proteomes" id="UP000229523">
    <property type="component" value="Unassembled WGS sequence"/>
</dbReference>
<evidence type="ECO:0000256" key="8">
    <source>
        <dbReference type="ARBA" id="ARBA00047315"/>
    </source>
</evidence>
<dbReference type="SUPFAM" id="SSF51735">
    <property type="entry name" value="NAD(P)-binding Rossmann-fold domains"/>
    <property type="match status" value="1"/>
</dbReference>
<dbReference type="PANTHER" id="PTHR42760">
    <property type="entry name" value="SHORT-CHAIN DEHYDROGENASES/REDUCTASES FAMILY MEMBER"/>
    <property type="match status" value="1"/>
</dbReference>
<evidence type="ECO:0000256" key="5">
    <source>
        <dbReference type="ARBA" id="ARBA00023002"/>
    </source>
</evidence>
<dbReference type="FunFam" id="3.40.50.720:FF:000084">
    <property type="entry name" value="Short-chain dehydrogenase reductase"/>
    <property type="match status" value="1"/>
</dbReference>
<evidence type="ECO:0000256" key="6">
    <source>
        <dbReference type="ARBA" id="ARBA00029989"/>
    </source>
</evidence>
<dbReference type="InterPro" id="IPR002347">
    <property type="entry name" value="SDR_fam"/>
</dbReference>
<evidence type="ECO:0000256" key="1">
    <source>
        <dbReference type="ARBA" id="ARBA00003200"/>
    </source>
</evidence>